<dbReference type="SUPFAM" id="SSF53383">
    <property type="entry name" value="PLP-dependent transferases"/>
    <property type="match status" value="1"/>
</dbReference>
<comment type="cofactor">
    <cofactor evidence="1 5">
        <name>pyridoxal 5'-phosphate</name>
        <dbReference type="ChEBI" id="CHEBI:597326"/>
    </cofactor>
</comment>
<evidence type="ECO:0000259" key="6">
    <source>
        <dbReference type="Pfam" id="PF00266"/>
    </source>
</evidence>
<evidence type="ECO:0000313" key="7">
    <source>
        <dbReference type="EMBL" id="CAE6750717.1"/>
    </source>
</evidence>
<protein>
    <submittedName>
        <fullName evidence="7">Serine-pyruvate aminotransferase</fullName>
        <ecNumber evidence="7">2.6.1.51</ecNumber>
    </submittedName>
</protein>
<dbReference type="InterPro" id="IPR020578">
    <property type="entry name" value="Aminotrans_V_PyrdxlP_BS"/>
</dbReference>
<dbReference type="EC" id="2.6.1.51" evidence="7"/>
<keyword evidence="3" id="KW-0663">Pyridoxal phosphate</keyword>
<dbReference type="InterPro" id="IPR015424">
    <property type="entry name" value="PyrdxlP-dep_Trfase"/>
</dbReference>
<dbReference type="Proteomes" id="UP000675880">
    <property type="component" value="Unassembled WGS sequence"/>
</dbReference>
<dbReference type="Gene3D" id="3.40.640.10">
    <property type="entry name" value="Type I PLP-dependent aspartate aminotransferase-like (Major domain)"/>
    <property type="match status" value="1"/>
</dbReference>
<gene>
    <name evidence="7" type="ORF">NSPZN2_30156</name>
</gene>
<evidence type="ECO:0000256" key="2">
    <source>
        <dbReference type="ARBA" id="ARBA00009236"/>
    </source>
</evidence>
<dbReference type="Gene3D" id="3.90.1150.10">
    <property type="entry name" value="Aspartate Aminotransferase, domain 1"/>
    <property type="match status" value="1"/>
</dbReference>
<accession>A0ABM8RFQ9</accession>
<evidence type="ECO:0000313" key="8">
    <source>
        <dbReference type="Proteomes" id="UP000675880"/>
    </source>
</evidence>
<sequence length="381" mass="41176">MLKRYLLAPGPTPVPPEVLLAMARPMIHHRAPEFDKLFAEVREDLKWLFQTRNDVLILAASGTGGMEGSVSNFLSPGDKALTINGGKFGERWTKLCKTFGAQVTELKVEWGRAIDPQAVADALKKDPSIKAVYVQASETSTAVAHDVKTLAEIVKQYEDTILVVDAITALGVLDLKTDAWGLDVVITGSQKALMLPPGLAFASVSDKAWRLADKAKNAAFYFNFKRERENQQKSTTAYTPAVSLILGLKEVMNILKAEGLEAVFARHAMLATAMREGVKAAGLSIFPQERPSDALTAISAPEGVDGQAVYKNLRTQYGMTAAGGQDHLKGKIFRISHMGYIDSFDVITALAAVEMVIKGLGYPVKLGSGVARAQEIIMGKS</sequence>
<evidence type="ECO:0000256" key="1">
    <source>
        <dbReference type="ARBA" id="ARBA00001933"/>
    </source>
</evidence>
<evidence type="ECO:0000256" key="3">
    <source>
        <dbReference type="ARBA" id="ARBA00022898"/>
    </source>
</evidence>
<organism evidence="7 8">
    <name type="scientific">Nitrospira defluvii</name>
    <dbReference type="NCBI Taxonomy" id="330214"/>
    <lineage>
        <taxon>Bacteria</taxon>
        <taxon>Pseudomonadati</taxon>
        <taxon>Nitrospirota</taxon>
        <taxon>Nitrospiria</taxon>
        <taxon>Nitrospirales</taxon>
        <taxon>Nitrospiraceae</taxon>
        <taxon>Nitrospira</taxon>
    </lineage>
</organism>
<evidence type="ECO:0000256" key="4">
    <source>
        <dbReference type="RuleBase" id="RU004075"/>
    </source>
</evidence>
<keyword evidence="7" id="KW-0808">Transferase</keyword>
<comment type="caution">
    <text evidence="7">The sequence shown here is derived from an EMBL/GenBank/DDBJ whole genome shotgun (WGS) entry which is preliminary data.</text>
</comment>
<dbReference type="Pfam" id="PF00266">
    <property type="entry name" value="Aminotran_5"/>
    <property type="match status" value="1"/>
</dbReference>
<proteinExistence type="inferred from homology"/>
<dbReference type="RefSeq" id="WP_213042357.1">
    <property type="nucleotide sequence ID" value="NZ_CAJNBJ010000016.1"/>
</dbReference>
<dbReference type="PANTHER" id="PTHR21152">
    <property type="entry name" value="AMINOTRANSFERASE CLASS V"/>
    <property type="match status" value="1"/>
</dbReference>
<dbReference type="InterPro" id="IPR015421">
    <property type="entry name" value="PyrdxlP-dep_Trfase_major"/>
</dbReference>
<dbReference type="InterPro" id="IPR024169">
    <property type="entry name" value="SP_NH2Trfase/AEP_transaminase"/>
</dbReference>
<keyword evidence="8" id="KW-1185">Reference proteome</keyword>
<dbReference type="GO" id="GO:0004760">
    <property type="term" value="F:L-serine-pyruvate transaminase activity"/>
    <property type="evidence" value="ECO:0007669"/>
    <property type="project" value="UniProtKB-EC"/>
</dbReference>
<comment type="similarity">
    <text evidence="2 4">Belongs to the class-V pyridoxal-phosphate-dependent aminotransferase family.</text>
</comment>
<reference evidence="7 8" key="1">
    <citation type="submission" date="2021-02" db="EMBL/GenBank/DDBJ databases">
        <authorList>
            <person name="Han P."/>
        </authorList>
    </citation>
    <scope>NUCLEOTIDE SEQUENCE [LARGE SCALE GENOMIC DNA]</scope>
    <source>
        <strain evidence="7">Candidatus Nitrospira sp. ZN2</strain>
    </source>
</reference>
<keyword evidence="7" id="KW-0032">Aminotransferase</keyword>
<dbReference type="PANTHER" id="PTHR21152:SF40">
    <property type="entry name" value="ALANINE--GLYOXYLATE AMINOTRANSFERASE"/>
    <property type="match status" value="1"/>
</dbReference>
<dbReference type="InterPro" id="IPR000192">
    <property type="entry name" value="Aminotrans_V_dom"/>
</dbReference>
<dbReference type="PIRSF" id="PIRSF000524">
    <property type="entry name" value="SPT"/>
    <property type="match status" value="1"/>
</dbReference>
<name>A0ABM8RFQ9_9BACT</name>
<dbReference type="PROSITE" id="PS00595">
    <property type="entry name" value="AA_TRANSFER_CLASS_5"/>
    <property type="match status" value="1"/>
</dbReference>
<dbReference type="InterPro" id="IPR015422">
    <property type="entry name" value="PyrdxlP-dep_Trfase_small"/>
</dbReference>
<evidence type="ECO:0000256" key="5">
    <source>
        <dbReference type="RuleBase" id="RU004504"/>
    </source>
</evidence>
<feature type="domain" description="Aminotransferase class V" evidence="6">
    <location>
        <begin position="5"/>
        <end position="325"/>
    </location>
</feature>
<dbReference type="EMBL" id="CAJNBJ010000016">
    <property type="protein sequence ID" value="CAE6750717.1"/>
    <property type="molecule type" value="Genomic_DNA"/>
</dbReference>